<dbReference type="InterPro" id="IPR026893">
    <property type="entry name" value="Tyr/Ser_Pase_IphP-type"/>
</dbReference>
<gene>
    <name evidence="3" type="ORF">H8S33_00725</name>
</gene>
<evidence type="ECO:0000313" key="3">
    <source>
        <dbReference type="EMBL" id="MBC5635336.1"/>
    </source>
</evidence>
<protein>
    <submittedName>
        <fullName evidence="3">Tyrosine-protein phosphatase</fullName>
    </submittedName>
</protein>
<dbReference type="PANTHER" id="PTHR31126">
    <property type="entry name" value="TYROSINE-PROTEIN PHOSPHATASE"/>
    <property type="match status" value="1"/>
</dbReference>
<proteinExistence type="inferred from homology"/>
<organism evidence="3 4">
    <name type="scientific">Ornithinibacillus hominis</name>
    <dbReference type="NCBI Taxonomy" id="2763055"/>
    <lineage>
        <taxon>Bacteria</taxon>
        <taxon>Bacillati</taxon>
        <taxon>Bacillota</taxon>
        <taxon>Bacilli</taxon>
        <taxon>Bacillales</taxon>
        <taxon>Bacillaceae</taxon>
        <taxon>Ornithinibacillus</taxon>
    </lineage>
</organism>
<dbReference type="Proteomes" id="UP000637359">
    <property type="component" value="Unassembled WGS sequence"/>
</dbReference>
<name>A0A923L2N2_9BACI</name>
<reference evidence="3" key="1">
    <citation type="submission" date="2020-08" db="EMBL/GenBank/DDBJ databases">
        <title>Genome public.</title>
        <authorList>
            <person name="Liu C."/>
            <person name="Sun Q."/>
        </authorList>
    </citation>
    <scope>NUCLEOTIDE SEQUENCE</scope>
    <source>
        <strain evidence="3">BX22</strain>
    </source>
</reference>
<feature type="domain" description="Tyrosine specific protein phosphatases" evidence="2">
    <location>
        <begin position="131"/>
        <end position="161"/>
    </location>
</feature>
<dbReference type="PROSITE" id="PS00383">
    <property type="entry name" value="TYR_PHOSPHATASE_1"/>
    <property type="match status" value="1"/>
</dbReference>
<comment type="similarity">
    <text evidence="1">Belongs to the protein-tyrosine phosphatase family.</text>
</comment>
<dbReference type="PANTHER" id="PTHR31126:SF1">
    <property type="entry name" value="TYROSINE SPECIFIC PROTEIN PHOSPHATASES DOMAIN-CONTAINING PROTEIN"/>
    <property type="match status" value="1"/>
</dbReference>
<evidence type="ECO:0000259" key="2">
    <source>
        <dbReference type="PROSITE" id="PS50056"/>
    </source>
</evidence>
<evidence type="ECO:0000256" key="1">
    <source>
        <dbReference type="ARBA" id="ARBA00009580"/>
    </source>
</evidence>
<dbReference type="EMBL" id="JACOOL010000001">
    <property type="protein sequence ID" value="MBC5635336.1"/>
    <property type="molecule type" value="Genomic_DNA"/>
</dbReference>
<dbReference type="InterPro" id="IPR029021">
    <property type="entry name" value="Prot-tyrosine_phosphatase-like"/>
</dbReference>
<sequence length="257" mass="29009">MKQVVRERKLEGSFNFRELGGYETMDGRHVKSGKLYRSGNLSAVTEAGIEVLKELEISAILDLRDEDEINKYPDPDIAGVTWNHVPLINDDKVVRQPGDLSQFENKLLNSKPGEMLVNLNRQLVSNTTGLRQVIQLLLDNRGKPILFHCMAGKDRTGVVAATILSLLGVPREIIIEDYLLTNKAQSEIEAGFEAIGHTMPDVIDKETVKAIFEARLEYIQEFFKEIEVQYGTVDSYLVNGIGLKEEEIALLRDFYLE</sequence>
<comment type="caution">
    <text evidence="3">The sequence shown here is derived from an EMBL/GenBank/DDBJ whole genome shotgun (WGS) entry which is preliminary data.</text>
</comment>
<dbReference type="SUPFAM" id="SSF52799">
    <property type="entry name" value="(Phosphotyrosine protein) phosphatases II"/>
    <property type="match status" value="1"/>
</dbReference>
<keyword evidence="4" id="KW-1185">Reference proteome</keyword>
<dbReference type="InterPro" id="IPR000387">
    <property type="entry name" value="Tyr_Pase_dom"/>
</dbReference>
<dbReference type="InterPro" id="IPR016130">
    <property type="entry name" value="Tyr_Pase_AS"/>
</dbReference>
<dbReference type="Gene3D" id="3.90.190.10">
    <property type="entry name" value="Protein tyrosine phosphatase superfamily"/>
    <property type="match status" value="1"/>
</dbReference>
<dbReference type="GO" id="GO:0004721">
    <property type="term" value="F:phosphoprotein phosphatase activity"/>
    <property type="evidence" value="ECO:0007669"/>
    <property type="project" value="InterPro"/>
</dbReference>
<dbReference type="AlphaFoldDB" id="A0A923L2N2"/>
<dbReference type="RefSeq" id="WP_186868047.1">
    <property type="nucleotide sequence ID" value="NZ_JACOOL010000001.1"/>
</dbReference>
<accession>A0A923L2N2</accession>
<dbReference type="Pfam" id="PF13350">
    <property type="entry name" value="Y_phosphatase3"/>
    <property type="match status" value="1"/>
</dbReference>
<evidence type="ECO:0000313" key="4">
    <source>
        <dbReference type="Proteomes" id="UP000637359"/>
    </source>
</evidence>
<dbReference type="PROSITE" id="PS50056">
    <property type="entry name" value="TYR_PHOSPHATASE_2"/>
    <property type="match status" value="1"/>
</dbReference>